<dbReference type="PANTHER" id="PTHR43685:SF3">
    <property type="entry name" value="SLR2126 PROTEIN"/>
    <property type="match status" value="1"/>
</dbReference>
<dbReference type="InterPro" id="IPR001173">
    <property type="entry name" value="Glyco_trans_2-like"/>
</dbReference>
<dbReference type="PANTHER" id="PTHR43685">
    <property type="entry name" value="GLYCOSYLTRANSFERASE"/>
    <property type="match status" value="1"/>
</dbReference>
<dbReference type="SUPFAM" id="SSF53448">
    <property type="entry name" value="Nucleotide-diphospho-sugar transferases"/>
    <property type="match status" value="1"/>
</dbReference>
<accession>A0A212KB38</accession>
<dbReference type="Gene3D" id="3.90.550.10">
    <property type="entry name" value="Spore Coat Polysaccharide Biosynthesis Protein SpsA, Chain A"/>
    <property type="match status" value="1"/>
</dbReference>
<dbReference type="InterPro" id="IPR027791">
    <property type="entry name" value="Galactosyl_T_C"/>
</dbReference>
<gene>
    <name evidence="4" type="ORF">KL86DYS2_13480</name>
</gene>
<sequence length="276" mass="32134">MRNIKPQSIGIVISTYNNPEWLEKTLWGYTLQTHNTFELILADDGSSEDTRELIDKFRNKYFPNIKHIWHTDEGFRKCKILNDAIVASESEYLIFTDHDCIPRKDFIETHLRYAEKGYFLSGGYPKLPMETSKAITYEDIISENAFDIKWLRQHGLKSSFKNTKLLKSKTFASFMNFITPAKASWNGCNSSGWKDDMLAINGFNESMQYGGLDREFGERLVNMGIRSKQIRYSAICVHLDHSRPYKNKELIDRNKEIRRNVKANKIIKTPNGIEKL</sequence>
<evidence type="ECO:0000259" key="3">
    <source>
        <dbReference type="Pfam" id="PF02709"/>
    </source>
</evidence>
<keyword evidence="1" id="KW-0808">Transferase</keyword>
<dbReference type="CDD" id="cd06420">
    <property type="entry name" value="GT2_Chondriotin_Pol_N"/>
    <property type="match status" value="1"/>
</dbReference>
<dbReference type="EMBL" id="FLUL01000001">
    <property type="protein sequence ID" value="SBW08847.1"/>
    <property type="molecule type" value="Genomic_DNA"/>
</dbReference>
<dbReference type="InterPro" id="IPR050834">
    <property type="entry name" value="Glycosyltransf_2"/>
</dbReference>
<evidence type="ECO:0000313" key="4">
    <source>
        <dbReference type="EMBL" id="SBW08847.1"/>
    </source>
</evidence>
<feature type="domain" description="Galactosyltransferase C-terminal" evidence="3">
    <location>
        <begin position="186"/>
        <end position="241"/>
    </location>
</feature>
<evidence type="ECO:0000259" key="2">
    <source>
        <dbReference type="Pfam" id="PF00535"/>
    </source>
</evidence>
<protein>
    <submittedName>
        <fullName evidence="4">Uncharacterized protein</fullName>
    </submittedName>
</protein>
<dbReference type="GO" id="GO:0016740">
    <property type="term" value="F:transferase activity"/>
    <property type="evidence" value="ECO:0007669"/>
    <property type="project" value="UniProtKB-KW"/>
</dbReference>
<evidence type="ECO:0000256" key="1">
    <source>
        <dbReference type="ARBA" id="ARBA00022679"/>
    </source>
</evidence>
<organism evidence="4">
    <name type="scientific">uncultured Dysgonomonas sp</name>
    <dbReference type="NCBI Taxonomy" id="206096"/>
    <lineage>
        <taxon>Bacteria</taxon>
        <taxon>Pseudomonadati</taxon>
        <taxon>Bacteroidota</taxon>
        <taxon>Bacteroidia</taxon>
        <taxon>Bacteroidales</taxon>
        <taxon>Dysgonomonadaceae</taxon>
        <taxon>Dysgonomonas</taxon>
        <taxon>environmental samples</taxon>
    </lineage>
</organism>
<feature type="domain" description="Glycosyltransferase 2-like" evidence="2">
    <location>
        <begin position="11"/>
        <end position="126"/>
    </location>
</feature>
<reference evidence="4" key="1">
    <citation type="submission" date="2016-04" db="EMBL/GenBank/DDBJ databases">
        <authorList>
            <person name="Evans L.H."/>
            <person name="Alamgir A."/>
            <person name="Owens N."/>
            <person name="Weber N.D."/>
            <person name="Virtaneva K."/>
            <person name="Barbian K."/>
            <person name="Babar A."/>
            <person name="Rosenke K."/>
        </authorList>
    </citation>
    <scope>NUCLEOTIDE SEQUENCE</scope>
    <source>
        <strain evidence="4">86-2</strain>
    </source>
</reference>
<name>A0A212KB38_9BACT</name>
<dbReference type="Pfam" id="PF00535">
    <property type="entry name" value="Glycos_transf_2"/>
    <property type="match status" value="1"/>
</dbReference>
<dbReference type="InterPro" id="IPR029044">
    <property type="entry name" value="Nucleotide-diphossugar_trans"/>
</dbReference>
<dbReference type="RefSeq" id="WP_296952348.1">
    <property type="nucleotide sequence ID" value="NZ_LT599021.1"/>
</dbReference>
<dbReference type="Pfam" id="PF02709">
    <property type="entry name" value="Glyco_transf_7C"/>
    <property type="match status" value="1"/>
</dbReference>
<dbReference type="AlphaFoldDB" id="A0A212KB38"/>
<proteinExistence type="predicted"/>